<feature type="transmembrane region" description="Helical" evidence="1">
    <location>
        <begin position="128"/>
        <end position="150"/>
    </location>
</feature>
<dbReference type="Pfam" id="PF06580">
    <property type="entry name" value="His_kinase"/>
    <property type="match status" value="1"/>
</dbReference>
<feature type="domain" description="Signal transduction histidine kinase internal region" evidence="2">
    <location>
        <begin position="210"/>
        <end position="287"/>
    </location>
</feature>
<evidence type="ECO:0000313" key="3">
    <source>
        <dbReference type="EMBL" id="SHF80718.1"/>
    </source>
</evidence>
<keyword evidence="1" id="KW-1133">Transmembrane helix</keyword>
<evidence type="ECO:0000259" key="2">
    <source>
        <dbReference type="Pfam" id="PF06580"/>
    </source>
</evidence>
<dbReference type="PANTHER" id="PTHR34220:SF7">
    <property type="entry name" value="SENSOR HISTIDINE KINASE YPDA"/>
    <property type="match status" value="1"/>
</dbReference>
<feature type="transmembrane region" description="Helical" evidence="1">
    <location>
        <begin position="162"/>
        <end position="183"/>
    </location>
</feature>
<feature type="transmembrane region" description="Helical" evidence="1">
    <location>
        <begin position="59"/>
        <end position="77"/>
    </location>
</feature>
<keyword evidence="3" id="KW-0418">Kinase</keyword>
<keyword evidence="4" id="KW-1185">Reference proteome</keyword>
<dbReference type="InterPro" id="IPR010559">
    <property type="entry name" value="Sig_transdc_His_kin_internal"/>
</dbReference>
<proteinExistence type="predicted"/>
<gene>
    <name evidence="3" type="ORF">SAMN05444008_112115</name>
</gene>
<name>A0A1M5EN54_9BACT</name>
<reference evidence="3 4" key="1">
    <citation type="submission" date="2016-11" db="EMBL/GenBank/DDBJ databases">
        <authorList>
            <person name="Jaros S."/>
            <person name="Januszkiewicz K."/>
            <person name="Wedrychowicz H."/>
        </authorList>
    </citation>
    <scope>NUCLEOTIDE SEQUENCE [LARGE SCALE GENOMIC DNA]</scope>
    <source>
        <strain evidence="3 4">DSM 26897</strain>
    </source>
</reference>
<dbReference type="Proteomes" id="UP000184368">
    <property type="component" value="Unassembled WGS sequence"/>
</dbReference>
<organism evidence="3 4">
    <name type="scientific">Cnuella takakiae</name>
    <dbReference type="NCBI Taxonomy" id="1302690"/>
    <lineage>
        <taxon>Bacteria</taxon>
        <taxon>Pseudomonadati</taxon>
        <taxon>Bacteroidota</taxon>
        <taxon>Chitinophagia</taxon>
        <taxon>Chitinophagales</taxon>
        <taxon>Chitinophagaceae</taxon>
        <taxon>Cnuella</taxon>
    </lineage>
</organism>
<dbReference type="GO" id="GO:0016020">
    <property type="term" value="C:membrane"/>
    <property type="evidence" value="ECO:0007669"/>
    <property type="project" value="InterPro"/>
</dbReference>
<keyword evidence="1" id="KW-0812">Transmembrane</keyword>
<evidence type="ECO:0000256" key="1">
    <source>
        <dbReference type="SAM" id="Phobius"/>
    </source>
</evidence>
<sequence>MVHGPSSIVHGLLHNSSAVFYNSYKKLCGTGWNGGYNAVMCLIYSGMKIRLPQYSGKDYFVLAIVILPLTLAINSLIFGGRYFIHVGIFMPATILTSLWLALEFVLCGFIAESLKRRMPRGSDTPRRLFYMILAFVAMSGLFLIIAFNGYEVFRSFNYSFNLNGFVWAYVFMSIMNIFLTLLIEGIHRYNSWRDNLKETEQLRKAIMQSQLLGLKSQVNPHFLFNSLNTLSSLIEEDEVAAEGFLNEMTKVYRYMLRGDDEQLVTLRTELRFIESYLFLLNKRFGSSLQVTLEIAAVDLDKLVPPLSLQVIIENAFSQNSMTRTEPLHIRIQSQDGSQLLVCNSRQPKMVSNVIDFETGLDNLVTKYRLLNSSEVVIRDEIKQRCIYLPLIENKEVLYEK</sequence>
<accession>A0A1M5EN54</accession>
<dbReference type="STRING" id="1302690.BUE76_04480"/>
<dbReference type="InterPro" id="IPR050640">
    <property type="entry name" value="Bact_2-comp_sensor_kinase"/>
</dbReference>
<feature type="transmembrane region" description="Helical" evidence="1">
    <location>
        <begin position="83"/>
        <end position="107"/>
    </location>
</feature>
<protein>
    <submittedName>
        <fullName evidence="3">Histidine kinase</fullName>
    </submittedName>
</protein>
<dbReference type="AlphaFoldDB" id="A0A1M5EN54"/>
<keyword evidence="1" id="KW-0472">Membrane</keyword>
<dbReference type="EMBL" id="FQUO01000012">
    <property type="protein sequence ID" value="SHF80718.1"/>
    <property type="molecule type" value="Genomic_DNA"/>
</dbReference>
<evidence type="ECO:0000313" key="4">
    <source>
        <dbReference type="Proteomes" id="UP000184368"/>
    </source>
</evidence>
<dbReference type="GO" id="GO:0000155">
    <property type="term" value="F:phosphorelay sensor kinase activity"/>
    <property type="evidence" value="ECO:0007669"/>
    <property type="project" value="InterPro"/>
</dbReference>
<feature type="transmembrane region" description="Helical" evidence="1">
    <location>
        <begin position="30"/>
        <end position="47"/>
    </location>
</feature>
<dbReference type="PANTHER" id="PTHR34220">
    <property type="entry name" value="SENSOR HISTIDINE KINASE YPDA"/>
    <property type="match status" value="1"/>
</dbReference>
<keyword evidence="3" id="KW-0808">Transferase</keyword>